<dbReference type="AlphaFoldDB" id="A0A9W7G205"/>
<dbReference type="OrthoDB" id="10458742at2759"/>
<accession>A0A9W7G205</accession>
<keyword evidence="2" id="KW-1185">Reference proteome</keyword>
<gene>
    <name evidence="1" type="ORF">TrRE_jg4331</name>
</gene>
<evidence type="ECO:0000313" key="1">
    <source>
        <dbReference type="EMBL" id="GMI29244.1"/>
    </source>
</evidence>
<name>A0A9W7G205_9STRA</name>
<evidence type="ECO:0000313" key="2">
    <source>
        <dbReference type="Proteomes" id="UP001165082"/>
    </source>
</evidence>
<reference evidence="1" key="1">
    <citation type="submission" date="2022-07" db="EMBL/GenBank/DDBJ databases">
        <title>Genome analysis of Parmales, a sister group of diatoms, reveals the evolutionary specialization of diatoms from phago-mixotrophs to photoautotrophs.</title>
        <authorList>
            <person name="Ban H."/>
            <person name="Sato S."/>
            <person name="Yoshikawa S."/>
            <person name="Kazumasa Y."/>
            <person name="Nakamura Y."/>
            <person name="Ichinomiya M."/>
            <person name="Saitoh K."/>
            <person name="Sato N."/>
            <person name="Blanc-Mathieu R."/>
            <person name="Endo H."/>
            <person name="Kuwata A."/>
            <person name="Ogata H."/>
        </authorList>
    </citation>
    <scope>NUCLEOTIDE SEQUENCE</scope>
</reference>
<dbReference type="EMBL" id="BRXZ01008657">
    <property type="protein sequence ID" value="GMI29244.1"/>
    <property type="molecule type" value="Genomic_DNA"/>
</dbReference>
<protein>
    <submittedName>
        <fullName evidence="1">Uncharacterized protein</fullName>
    </submittedName>
</protein>
<organism evidence="1 2">
    <name type="scientific">Triparma retinervis</name>
    <dbReference type="NCBI Taxonomy" id="2557542"/>
    <lineage>
        <taxon>Eukaryota</taxon>
        <taxon>Sar</taxon>
        <taxon>Stramenopiles</taxon>
        <taxon>Ochrophyta</taxon>
        <taxon>Bolidophyceae</taxon>
        <taxon>Parmales</taxon>
        <taxon>Triparmaceae</taxon>
        <taxon>Triparma</taxon>
    </lineage>
</organism>
<sequence length="178" mass="19577">MTTKKESVFHRYTVPKRKKPSFVDPACSPPSAKRSTIVVPRVTSVRDKTWRLRNYDGVQCMVITLSAAEKQVTVRTSDMAKGMKIPSAGDSHIRDWTRTLDFADDHAALQFATSSLNTALDDNFTEGTCPRCGGPGRYTEAQLSEKVGLLRSAKADGRGVEALCRKCAKDLSDHASKI</sequence>
<proteinExistence type="predicted"/>
<comment type="caution">
    <text evidence="1">The sequence shown here is derived from an EMBL/GenBank/DDBJ whole genome shotgun (WGS) entry which is preliminary data.</text>
</comment>
<dbReference type="Proteomes" id="UP001165082">
    <property type="component" value="Unassembled WGS sequence"/>
</dbReference>